<feature type="domain" description="Amino acid permease/ SLC12A" evidence="6">
    <location>
        <begin position="585"/>
        <end position="877"/>
    </location>
</feature>
<keyword evidence="2 5" id="KW-0812">Transmembrane</keyword>
<organism evidence="8 9">
    <name type="scientific">Trichinella britovi</name>
    <name type="common">Parasitic roundworm</name>
    <dbReference type="NCBI Taxonomy" id="45882"/>
    <lineage>
        <taxon>Eukaryota</taxon>
        <taxon>Metazoa</taxon>
        <taxon>Ecdysozoa</taxon>
        <taxon>Nematoda</taxon>
        <taxon>Enoplea</taxon>
        <taxon>Dorylaimia</taxon>
        <taxon>Trichinellida</taxon>
        <taxon>Trichinellidae</taxon>
        <taxon>Trichinella</taxon>
    </lineage>
</organism>
<dbReference type="OrthoDB" id="2020542at2759"/>
<dbReference type="GO" id="GO:0015379">
    <property type="term" value="F:potassium:chloride symporter activity"/>
    <property type="evidence" value="ECO:0007669"/>
    <property type="project" value="TreeGrafter"/>
</dbReference>
<feature type="transmembrane region" description="Helical" evidence="5">
    <location>
        <begin position="284"/>
        <end position="308"/>
    </location>
</feature>
<feature type="transmembrane region" description="Helical" evidence="5">
    <location>
        <begin position="1028"/>
        <end position="1045"/>
    </location>
</feature>
<dbReference type="STRING" id="45882.A0A0V1D3H9"/>
<dbReference type="GO" id="GO:0005886">
    <property type="term" value="C:plasma membrane"/>
    <property type="evidence" value="ECO:0007669"/>
    <property type="project" value="TreeGrafter"/>
</dbReference>
<comment type="caution">
    <text evidence="8">The sequence shown here is derived from an EMBL/GenBank/DDBJ whole genome shotgun (WGS) entry which is preliminary data.</text>
</comment>
<feature type="transmembrane region" description="Helical" evidence="5">
    <location>
        <begin position="424"/>
        <end position="444"/>
    </location>
</feature>
<feature type="transmembrane region" description="Helical" evidence="5">
    <location>
        <begin position="737"/>
        <end position="756"/>
    </location>
</feature>
<dbReference type="InterPro" id="IPR004842">
    <property type="entry name" value="SLC12A_fam"/>
</dbReference>
<evidence type="ECO:0000313" key="8">
    <source>
        <dbReference type="EMBL" id="KRY55982.1"/>
    </source>
</evidence>
<protein>
    <submittedName>
        <fullName evidence="8">Solute carrier family 12 member 6</fullName>
    </submittedName>
</protein>
<dbReference type="GO" id="GO:0055075">
    <property type="term" value="P:potassium ion homeostasis"/>
    <property type="evidence" value="ECO:0007669"/>
    <property type="project" value="TreeGrafter"/>
</dbReference>
<dbReference type="Pfam" id="PF03522">
    <property type="entry name" value="SLC12"/>
    <property type="match status" value="2"/>
</dbReference>
<dbReference type="Proteomes" id="UP000054653">
    <property type="component" value="Unassembled WGS sequence"/>
</dbReference>
<reference evidence="8 9" key="1">
    <citation type="submission" date="2015-01" db="EMBL/GenBank/DDBJ databases">
        <title>Evolution of Trichinella species and genotypes.</title>
        <authorList>
            <person name="Korhonen P.K."/>
            <person name="Edoardo P."/>
            <person name="Giuseppe L.R."/>
            <person name="Gasser R.B."/>
        </authorList>
    </citation>
    <scope>NUCLEOTIDE SEQUENCE [LARGE SCALE GENOMIC DNA]</scope>
    <source>
        <strain evidence="8">ISS120</strain>
    </source>
</reference>
<proteinExistence type="predicted"/>
<dbReference type="InterPro" id="IPR018491">
    <property type="entry name" value="SLC12_C"/>
</dbReference>
<keyword evidence="4 5" id="KW-0472">Membrane</keyword>
<accession>A0A0V1D3H9</accession>
<feature type="transmembrane region" description="Helical" evidence="5">
    <location>
        <begin position="314"/>
        <end position="339"/>
    </location>
</feature>
<sequence>MEVRRGTGLDMPSRYAVKHSHEIFGQSTVVDPSCAITSHFSSIRSNKSEKLSIVVALRNFLDLHLCEEEQQRRISAKRQQNKFEKCAFRHEAPLVAGLKRQLPARRSVSASTLPLIKTSGQSSTAMISSRMAASEKNSASSPAMANSNIIDFQLLHSKNNKAMFAWLVGSVCSMWKGFPPPPPLPPPPPPLIMALQVRFVEGSQVEVPFQSNDSGTIDHGDDVDDDYDHEYNNHRESFSLYEEDGSTSAMKMSHFIRRISLYNPIVSGGDDVDPNKQPIKMGTFVGVFMPCIQNIFGVLFFIRLAWIVGTAGVLQGFLITFICCLVTFTTCISLSAIATNGMVPAGGPYYMISRNLGPELGGAVGILFYFASTIAASMYLLGMLVRNKILSCICCTCIIFLGSAEIFLLYTVPQAKIFDDIYNCYRLIGTLLLAIVSCIVLAGVGVVNRFALPTIALVNGCILLTFIGFFININGSDSLKFCMVGDRIPNLQHWIDNNPGHYLSCNETDLRHLFCANVTETGSCDPYFLKSANEGTIKEMNAITGATSGIILDNLFSKYLDTNDFIQSNDSKMTNNEYEETSDTYVVADMASSFTILIGVFFPSVTGIMQGSNRSGNLRDASRSIPVGTLAAQIITSIACDEKFAFEDLLGVLCFGASMNGMFLRDKFGAGAYGRLAAAELAVPHPMVIVIGSFIASAGAGMQCLTGAPRLLQAIALDGVIPMLHYFQKSTKRGEPLRAIFVSIAICELFILIAFLESITALISQFFLMCYLSVNAACVLQSVLKAPSWRPRFRFYHWSLSMFGAGLCVAVMFMSHWIFACVAIIIGMIAYKYIEYRGAEKEWGDGIRGLRLAAASYALTNLEEGPVHTKNWRPQLLVLCTVSSDRTSIENEQIVAFASQLKAGKGLTVLASVLNGKFLNMLAEVAATKMIMKEVCRRMKIRGFCEVLVAGDITEGMSALVQTSGLGGLKHNTVIMSWPQKWRNGNFEAVKFVETIRLTTAAKSALVVIKDVQQFPSNKEKIVGCMDVWWILHDGGIMILLAFLLRQNRVWRNTKLRIFTVCQSEEDLDKVRESMKTFIYHLRMDATVDVVCLVIRIIIVILVIFNIIKDKIEQISNFISLPLRAVVTKYDISEYAHELTLKREQRQKMLDQLGLSDRQKDIDVDNAISNSTSGVQSGAELPVQNRTNLLTLDNLFKKDKTVMNNNRINEGNEATSNTAAEQCEEEKLPITSSQTYNIRCLQRAKKLNEAIQSRSRESDLIFLNLPDPGKNGYEKLYMEYIEVMTTGLNRVVLIKGTGSEVVTIFS</sequence>
<dbReference type="GO" id="GO:0045202">
    <property type="term" value="C:synapse"/>
    <property type="evidence" value="ECO:0007669"/>
    <property type="project" value="GOC"/>
</dbReference>
<keyword evidence="3 5" id="KW-1133">Transmembrane helix</keyword>
<dbReference type="InterPro" id="IPR004841">
    <property type="entry name" value="AA-permease/SLC12A_dom"/>
</dbReference>
<dbReference type="OMA" id="NFMILVG"/>
<name>A0A0V1D3H9_TRIBR</name>
<feature type="domain" description="SLC12A transporter C-terminal" evidence="7">
    <location>
        <begin position="1000"/>
        <end position="1087"/>
    </location>
</feature>
<evidence type="ECO:0000256" key="4">
    <source>
        <dbReference type="ARBA" id="ARBA00023136"/>
    </source>
</evidence>
<evidence type="ECO:0000259" key="6">
    <source>
        <dbReference type="Pfam" id="PF00324"/>
    </source>
</evidence>
<gene>
    <name evidence="8" type="primary">SLC12A6</name>
    <name evidence="8" type="ORF">T03_9468</name>
</gene>
<dbReference type="Gene3D" id="1.20.1740.10">
    <property type="entry name" value="Amino acid/polyamine transporter I"/>
    <property type="match status" value="1"/>
</dbReference>
<dbReference type="GO" id="GO:0006884">
    <property type="term" value="P:cell volume homeostasis"/>
    <property type="evidence" value="ECO:0007669"/>
    <property type="project" value="TreeGrafter"/>
</dbReference>
<dbReference type="PANTHER" id="PTHR11827:SF73">
    <property type="entry name" value="KAZACHOC, ISOFORM G"/>
    <property type="match status" value="1"/>
</dbReference>
<feature type="domain" description="Amino acid permease/ SLC12A" evidence="6">
    <location>
        <begin position="286"/>
        <end position="477"/>
    </location>
</feature>
<dbReference type="EMBL" id="JYDI01000048">
    <property type="protein sequence ID" value="KRY55982.1"/>
    <property type="molecule type" value="Genomic_DNA"/>
</dbReference>
<evidence type="ECO:0000256" key="2">
    <source>
        <dbReference type="ARBA" id="ARBA00022692"/>
    </source>
</evidence>
<feature type="domain" description="SLC12A transporter C-terminal" evidence="7">
    <location>
        <begin position="1208"/>
        <end position="1306"/>
    </location>
</feature>
<feature type="transmembrane region" description="Helical" evidence="5">
    <location>
        <begin position="762"/>
        <end position="784"/>
    </location>
</feature>
<evidence type="ECO:0000256" key="1">
    <source>
        <dbReference type="ARBA" id="ARBA00004141"/>
    </source>
</evidence>
<evidence type="ECO:0000256" key="5">
    <source>
        <dbReference type="SAM" id="Phobius"/>
    </source>
</evidence>
<feature type="transmembrane region" description="Helical" evidence="5">
    <location>
        <begin position="1086"/>
        <end position="1108"/>
    </location>
</feature>
<evidence type="ECO:0000313" key="9">
    <source>
        <dbReference type="Proteomes" id="UP000054653"/>
    </source>
</evidence>
<evidence type="ECO:0000256" key="3">
    <source>
        <dbReference type="ARBA" id="ARBA00022989"/>
    </source>
</evidence>
<dbReference type="GO" id="GO:0055064">
    <property type="term" value="P:chloride ion homeostasis"/>
    <property type="evidence" value="ECO:0007669"/>
    <property type="project" value="TreeGrafter"/>
</dbReference>
<dbReference type="GO" id="GO:1990573">
    <property type="term" value="P:potassium ion import across plasma membrane"/>
    <property type="evidence" value="ECO:0007669"/>
    <property type="project" value="TreeGrafter"/>
</dbReference>
<evidence type="ECO:0000259" key="7">
    <source>
        <dbReference type="Pfam" id="PF03522"/>
    </source>
</evidence>
<keyword evidence="9" id="KW-1185">Reference proteome</keyword>
<dbReference type="Pfam" id="PF00324">
    <property type="entry name" value="AA_permease"/>
    <property type="match status" value="2"/>
</dbReference>
<feature type="transmembrane region" description="Helical" evidence="5">
    <location>
        <begin position="805"/>
        <end position="831"/>
    </location>
</feature>
<comment type="subcellular location">
    <subcellularLocation>
        <location evidence="1">Membrane</location>
        <topology evidence="1">Multi-pass membrane protein</topology>
    </subcellularLocation>
</comment>
<feature type="transmembrane region" description="Helical" evidence="5">
    <location>
        <begin position="360"/>
        <end position="382"/>
    </location>
</feature>
<dbReference type="PANTHER" id="PTHR11827">
    <property type="entry name" value="SOLUTE CARRIER FAMILY 12, CATION COTRANSPORTERS"/>
    <property type="match status" value="1"/>
</dbReference>
<feature type="transmembrane region" description="Helical" evidence="5">
    <location>
        <begin position="388"/>
        <end position="412"/>
    </location>
</feature>
<dbReference type="GO" id="GO:0007268">
    <property type="term" value="P:chemical synaptic transmission"/>
    <property type="evidence" value="ECO:0007669"/>
    <property type="project" value="TreeGrafter"/>
</dbReference>
<feature type="transmembrane region" description="Helical" evidence="5">
    <location>
        <begin position="450"/>
        <end position="471"/>
    </location>
</feature>